<dbReference type="Gene3D" id="3.40.50.150">
    <property type="entry name" value="Vaccinia Virus protein VP39"/>
    <property type="match status" value="1"/>
</dbReference>
<proteinExistence type="inferred from homology"/>
<feature type="region of interest" description="SAM motif II" evidence="4">
    <location>
        <begin position="186"/>
        <end position="194"/>
    </location>
</feature>
<evidence type="ECO:0000256" key="1">
    <source>
        <dbReference type="ARBA" id="ARBA00022603"/>
    </source>
</evidence>
<keyword evidence="3 4" id="KW-0949">S-adenosyl-L-methionine</keyword>
<feature type="region of interest" description="Disordered" evidence="5">
    <location>
        <begin position="1"/>
        <end position="20"/>
    </location>
</feature>
<evidence type="ECO:0000256" key="4">
    <source>
        <dbReference type="PROSITE-ProRule" id="PRU00914"/>
    </source>
</evidence>
<evidence type="ECO:0000313" key="7">
    <source>
        <dbReference type="Proteomes" id="UP001595075"/>
    </source>
</evidence>
<name>A0ABR4CZE8_9HELO</name>
<feature type="region of interest" description="SAM motif I" evidence="4">
    <location>
        <begin position="102"/>
        <end position="111"/>
    </location>
</feature>
<keyword evidence="2 4" id="KW-0808">Transferase</keyword>
<keyword evidence="1 4" id="KW-0489">Methyltransferase</keyword>
<reference evidence="6 7" key="1">
    <citation type="journal article" date="2024" name="Commun. Biol.">
        <title>Comparative genomic analysis of thermophilic fungi reveals convergent evolutionary adaptations and gene losses.</title>
        <authorList>
            <person name="Steindorff A.S."/>
            <person name="Aguilar-Pontes M.V."/>
            <person name="Robinson A.J."/>
            <person name="Andreopoulos B."/>
            <person name="LaButti K."/>
            <person name="Kuo A."/>
            <person name="Mondo S."/>
            <person name="Riley R."/>
            <person name="Otillar R."/>
            <person name="Haridas S."/>
            <person name="Lipzen A."/>
            <person name="Grimwood J."/>
            <person name="Schmutz J."/>
            <person name="Clum A."/>
            <person name="Reid I.D."/>
            <person name="Moisan M.C."/>
            <person name="Butler G."/>
            <person name="Nguyen T.T.M."/>
            <person name="Dewar K."/>
            <person name="Conant G."/>
            <person name="Drula E."/>
            <person name="Henrissat B."/>
            <person name="Hansel C."/>
            <person name="Singer S."/>
            <person name="Hutchinson M.I."/>
            <person name="de Vries R.P."/>
            <person name="Natvig D.O."/>
            <person name="Powell A.J."/>
            <person name="Tsang A."/>
            <person name="Grigoriev I.V."/>
        </authorList>
    </citation>
    <scope>NUCLEOTIDE SEQUENCE [LARGE SCALE GENOMIC DNA]</scope>
    <source>
        <strain evidence="6 7">CBS 494.80</strain>
    </source>
</reference>
<organism evidence="6 7">
    <name type="scientific">Oculimacula yallundae</name>
    <dbReference type="NCBI Taxonomy" id="86028"/>
    <lineage>
        <taxon>Eukaryota</taxon>
        <taxon>Fungi</taxon>
        <taxon>Dikarya</taxon>
        <taxon>Ascomycota</taxon>
        <taxon>Pezizomycotina</taxon>
        <taxon>Leotiomycetes</taxon>
        <taxon>Helotiales</taxon>
        <taxon>Ploettnerulaceae</taxon>
        <taxon>Oculimacula</taxon>
    </lineage>
</organism>
<protein>
    <recommendedName>
        <fullName evidence="8">Tocopherol O-methyltransferase</fullName>
    </recommendedName>
</protein>
<sequence length="335" mass="37045">MAAPASVSAQATDSGELSKIDEKTDVSAKYDIPEPEPFISFNALKDRIRHHYELASDYYYSLWGEHIHHGYFLTPSDTKERAQVQLIELLLEKSGLQNGSSILDVGCGIGGTSRHLAKTQGCNVVGVTISGRQVEIARKLTLEAAGEKPDTPDAGTPMKLGDGSVRLIELDAEKMGDFFNAEPNVKKFDYVWISEAMSHLPNKELFFRNAALLLNPGGKLVVADWFKDENLTEAQFKADISPIEDGMLLPPLCSQADYVRLANGTGLKTFAEPFDISKQVSKTWDISWTLIQNPALWAFAVAQGRDGLAFMQAFRAMRRGFANGTFRYAVMVFQK</sequence>
<dbReference type="PROSITE" id="PS51581">
    <property type="entry name" value="SAM_GTMT"/>
    <property type="match status" value="1"/>
</dbReference>
<dbReference type="InterPro" id="IPR029063">
    <property type="entry name" value="SAM-dependent_MTases_sf"/>
</dbReference>
<dbReference type="PANTHER" id="PTHR44068">
    <property type="entry name" value="ZGC:194242"/>
    <property type="match status" value="1"/>
</dbReference>
<evidence type="ECO:0000256" key="2">
    <source>
        <dbReference type="ARBA" id="ARBA00022679"/>
    </source>
</evidence>
<comment type="caution">
    <text evidence="6">The sequence shown here is derived from an EMBL/GenBank/DDBJ whole genome shotgun (WGS) entry which is preliminary data.</text>
</comment>
<evidence type="ECO:0000256" key="3">
    <source>
        <dbReference type="ARBA" id="ARBA00022691"/>
    </source>
</evidence>
<dbReference type="EMBL" id="JAZHXI010000001">
    <property type="protein sequence ID" value="KAL2075245.1"/>
    <property type="molecule type" value="Genomic_DNA"/>
</dbReference>
<gene>
    <name evidence="6" type="ORF">VTL71DRAFT_188</name>
</gene>
<dbReference type="CDD" id="cd02440">
    <property type="entry name" value="AdoMet_MTases"/>
    <property type="match status" value="1"/>
</dbReference>
<evidence type="ECO:0000256" key="5">
    <source>
        <dbReference type="SAM" id="MobiDB-lite"/>
    </source>
</evidence>
<dbReference type="InterPro" id="IPR025774">
    <property type="entry name" value="PiNMT-like"/>
</dbReference>
<keyword evidence="7" id="KW-1185">Reference proteome</keyword>
<dbReference type="Pfam" id="PF02353">
    <property type="entry name" value="CMAS"/>
    <property type="match status" value="1"/>
</dbReference>
<evidence type="ECO:0008006" key="8">
    <source>
        <dbReference type="Google" id="ProtNLM"/>
    </source>
</evidence>
<evidence type="ECO:0000313" key="6">
    <source>
        <dbReference type="EMBL" id="KAL2075245.1"/>
    </source>
</evidence>
<comment type="similarity">
    <text evidence="4">Belongs to the class I-like SAM-binding methyltransferase superfamily. gTMT family.</text>
</comment>
<dbReference type="PANTHER" id="PTHR44068:SF11">
    <property type="entry name" value="GERANYL DIPHOSPHATE 2-C-METHYLTRANSFERASE"/>
    <property type="match status" value="1"/>
</dbReference>
<feature type="region of interest" description="SAM motif III" evidence="4">
    <location>
        <begin position="213"/>
        <end position="222"/>
    </location>
</feature>
<dbReference type="Proteomes" id="UP001595075">
    <property type="component" value="Unassembled WGS sequence"/>
</dbReference>
<accession>A0ABR4CZE8</accession>
<dbReference type="SUPFAM" id="SSF53335">
    <property type="entry name" value="S-adenosyl-L-methionine-dependent methyltransferases"/>
    <property type="match status" value="1"/>
</dbReference>
<dbReference type="InterPro" id="IPR050447">
    <property type="entry name" value="Erg6_SMT_methyltransf"/>
</dbReference>